<dbReference type="AlphaFoldDB" id="A0A1Y1WL58"/>
<dbReference type="RefSeq" id="XP_040747433.1">
    <property type="nucleotide sequence ID" value="XM_040890007.1"/>
</dbReference>
<dbReference type="Proteomes" id="UP000193922">
    <property type="component" value="Unassembled WGS sequence"/>
</dbReference>
<sequence>MSWQAGITSKKSAVIFRWILNKKSKTSYIPMSESEEYRIAVAGLQKQVNELRQMLECDDSQAGVSTDASAESAATIKQLEDENRKLTVRISHLLRALDRKDTELQALQQD</sequence>
<dbReference type="OrthoDB" id="2405052at2759"/>
<proteinExistence type="predicted"/>
<dbReference type="EMBL" id="MCFD01000001">
    <property type="protein sequence ID" value="ORX74222.1"/>
    <property type="molecule type" value="Genomic_DNA"/>
</dbReference>
<evidence type="ECO:0000313" key="3">
    <source>
        <dbReference type="Proteomes" id="UP000193922"/>
    </source>
</evidence>
<protein>
    <submittedName>
        <fullName evidence="2">Uncharacterized protein</fullName>
    </submittedName>
</protein>
<dbReference type="GeneID" id="63806655"/>
<keyword evidence="1" id="KW-0175">Coiled coil</keyword>
<evidence type="ECO:0000256" key="1">
    <source>
        <dbReference type="SAM" id="Coils"/>
    </source>
</evidence>
<gene>
    <name evidence="2" type="ORF">DL89DRAFT_289830</name>
</gene>
<name>A0A1Y1WL58_9FUNG</name>
<reference evidence="2 3" key="1">
    <citation type="submission" date="2016-07" db="EMBL/GenBank/DDBJ databases">
        <title>Pervasive Adenine N6-methylation of Active Genes in Fungi.</title>
        <authorList>
            <consortium name="DOE Joint Genome Institute"/>
            <person name="Mondo S.J."/>
            <person name="Dannebaum R.O."/>
            <person name="Kuo R.C."/>
            <person name="Labutti K."/>
            <person name="Haridas S."/>
            <person name="Kuo A."/>
            <person name="Salamov A."/>
            <person name="Ahrendt S.R."/>
            <person name="Lipzen A."/>
            <person name="Sullivan W."/>
            <person name="Andreopoulos W.B."/>
            <person name="Clum A."/>
            <person name="Lindquist E."/>
            <person name="Daum C."/>
            <person name="Ramamoorthy G.K."/>
            <person name="Gryganskyi A."/>
            <person name="Culley D."/>
            <person name="Magnuson J.K."/>
            <person name="James T.Y."/>
            <person name="O'Malley M.A."/>
            <person name="Stajich J.E."/>
            <person name="Spatafora J.W."/>
            <person name="Visel A."/>
            <person name="Grigoriev I.V."/>
        </authorList>
    </citation>
    <scope>NUCLEOTIDE SEQUENCE [LARGE SCALE GENOMIC DNA]</scope>
    <source>
        <strain evidence="2 3">ATCC 12442</strain>
    </source>
</reference>
<accession>A0A1Y1WL58</accession>
<feature type="coiled-coil region" evidence="1">
    <location>
        <begin position="34"/>
        <end position="110"/>
    </location>
</feature>
<keyword evidence="3" id="KW-1185">Reference proteome</keyword>
<organism evidence="2 3">
    <name type="scientific">Linderina pennispora</name>
    <dbReference type="NCBI Taxonomy" id="61395"/>
    <lineage>
        <taxon>Eukaryota</taxon>
        <taxon>Fungi</taxon>
        <taxon>Fungi incertae sedis</taxon>
        <taxon>Zoopagomycota</taxon>
        <taxon>Kickxellomycotina</taxon>
        <taxon>Kickxellomycetes</taxon>
        <taxon>Kickxellales</taxon>
        <taxon>Kickxellaceae</taxon>
        <taxon>Linderina</taxon>
    </lineage>
</organism>
<evidence type="ECO:0000313" key="2">
    <source>
        <dbReference type="EMBL" id="ORX74222.1"/>
    </source>
</evidence>
<comment type="caution">
    <text evidence="2">The sequence shown here is derived from an EMBL/GenBank/DDBJ whole genome shotgun (WGS) entry which is preliminary data.</text>
</comment>